<dbReference type="InterPro" id="IPR003594">
    <property type="entry name" value="HATPase_dom"/>
</dbReference>
<evidence type="ECO:0000313" key="10">
    <source>
        <dbReference type="EMBL" id="AXF85970.1"/>
    </source>
</evidence>
<accession>A0A345DC82</accession>
<dbReference type="KEGG" id="hyf:DTO96_101710"/>
<comment type="catalytic activity">
    <reaction evidence="1">
        <text>ATP + protein L-histidine = ADP + protein N-phospho-L-histidine.</text>
        <dbReference type="EC" id="2.7.13.3"/>
    </reaction>
</comment>
<evidence type="ECO:0000256" key="8">
    <source>
        <dbReference type="ARBA" id="ARBA00023012"/>
    </source>
</evidence>
<feature type="domain" description="Histidine kinase" evidence="9">
    <location>
        <begin position="142"/>
        <end position="362"/>
    </location>
</feature>
<dbReference type="GO" id="GO:0005524">
    <property type="term" value="F:ATP binding"/>
    <property type="evidence" value="ECO:0007669"/>
    <property type="project" value="UniProtKB-KW"/>
</dbReference>
<dbReference type="EC" id="2.7.13.3" evidence="2"/>
<evidence type="ECO:0000313" key="11">
    <source>
        <dbReference type="Proteomes" id="UP000252182"/>
    </source>
</evidence>
<dbReference type="SUPFAM" id="SSF55874">
    <property type="entry name" value="ATPase domain of HSP90 chaperone/DNA topoisomerase II/histidine kinase"/>
    <property type="match status" value="1"/>
</dbReference>
<dbReference type="Proteomes" id="UP000252182">
    <property type="component" value="Chromosome"/>
</dbReference>
<keyword evidence="4 10" id="KW-0808">Transferase</keyword>
<name>A0A345DC82_9BURK</name>
<gene>
    <name evidence="10" type="primary">glnL</name>
    <name evidence="10" type="ORF">DTO96_101710</name>
</gene>
<dbReference type="Gene3D" id="3.30.565.10">
    <property type="entry name" value="Histidine kinase-like ATPase, C-terminal domain"/>
    <property type="match status" value="1"/>
</dbReference>
<evidence type="ECO:0000259" key="9">
    <source>
        <dbReference type="PROSITE" id="PS50109"/>
    </source>
</evidence>
<dbReference type="PRINTS" id="PR00344">
    <property type="entry name" value="BCTRLSENSOR"/>
</dbReference>
<dbReference type="InterPro" id="IPR003661">
    <property type="entry name" value="HisK_dim/P_dom"/>
</dbReference>
<dbReference type="EMBL" id="CP031124">
    <property type="protein sequence ID" value="AXF85970.1"/>
    <property type="molecule type" value="Genomic_DNA"/>
</dbReference>
<dbReference type="PROSITE" id="PS50109">
    <property type="entry name" value="HIS_KIN"/>
    <property type="match status" value="1"/>
</dbReference>
<evidence type="ECO:0000256" key="3">
    <source>
        <dbReference type="ARBA" id="ARBA00022553"/>
    </source>
</evidence>
<dbReference type="InterPro" id="IPR036890">
    <property type="entry name" value="HATPase_C_sf"/>
</dbReference>
<proteinExistence type="predicted"/>
<evidence type="ECO:0000256" key="7">
    <source>
        <dbReference type="ARBA" id="ARBA00022840"/>
    </source>
</evidence>
<dbReference type="CDD" id="cd00082">
    <property type="entry name" value="HisKA"/>
    <property type="match status" value="1"/>
</dbReference>
<dbReference type="NCBIfam" id="NF008293">
    <property type="entry name" value="PRK11073.1"/>
    <property type="match status" value="1"/>
</dbReference>
<evidence type="ECO:0000256" key="1">
    <source>
        <dbReference type="ARBA" id="ARBA00000085"/>
    </source>
</evidence>
<evidence type="ECO:0000256" key="5">
    <source>
        <dbReference type="ARBA" id="ARBA00022741"/>
    </source>
</evidence>
<dbReference type="Gene3D" id="3.30.450.20">
    <property type="entry name" value="PAS domain"/>
    <property type="match status" value="1"/>
</dbReference>
<organism evidence="10 11">
    <name type="scientific">Ephemeroptericola cinctiostellae</name>
    <dbReference type="NCBI Taxonomy" id="2268024"/>
    <lineage>
        <taxon>Bacteria</taxon>
        <taxon>Pseudomonadati</taxon>
        <taxon>Pseudomonadota</taxon>
        <taxon>Betaproteobacteria</taxon>
        <taxon>Burkholderiales</taxon>
        <taxon>Burkholderiaceae</taxon>
        <taxon>Ephemeroptericola</taxon>
    </lineage>
</organism>
<dbReference type="SMART" id="SM00387">
    <property type="entry name" value="HATPase_c"/>
    <property type="match status" value="1"/>
</dbReference>
<dbReference type="AlphaFoldDB" id="A0A345DC82"/>
<protein>
    <recommendedName>
        <fullName evidence="2">histidine kinase</fullName>
        <ecNumber evidence="2">2.7.13.3</ecNumber>
    </recommendedName>
</protein>
<dbReference type="InterPro" id="IPR005467">
    <property type="entry name" value="His_kinase_dom"/>
</dbReference>
<dbReference type="Pfam" id="PF02518">
    <property type="entry name" value="HATPase_c"/>
    <property type="match status" value="1"/>
</dbReference>
<keyword evidence="11" id="KW-1185">Reference proteome</keyword>
<dbReference type="InterPro" id="IPR035965">
    <property type="entry name" value="PAS-like_dom_sf"/>
</dbReference>
<dbReference type="OrthoDB" id="9789238at2"/>
<keyword evidence="3" id="KW-0597">Phosphoprotein</keyword>
<evidence type="ECO:0000256" key="6">
    <source>
        <dbReference type="ARBA" id="ARBA00022777"/>
    </source>
</evidence>
<keyword evidence="8" id="KW-0902">Two-component regulatory system</keyword>
<keyword evidence="5" id="KW-0547">Nucleotide-binding</keyword>
<dbReference type="GO" id="GO:0000155">
    <property type="term" value="F:phosphorelay sensor kinase activity"/>
    <property type="evidence" value="ECO:0007669"/>
    <property type="project" value="InterPro"/>
</dbReference>
<sequence>MNKMSVTVDALQNAVAVLDRQARVKALNSAAQMMWGSTVAHAQGVTIGHWFEHDETLSKLLQHMAHGKNEVCRGVLRLLRVQDEMTDSVLVHVIVSPVHESAFLGQVDSYCLECHQLGAYENASQDAQWRAQMQNHQLLMRQLAHEVKNPLGGIRGAAQLLQNELEEVAPDLMEYTEMMIAQVDRLKHMVDQFLVPYRQGLAQMQVLNIHVVCESVYRLAQIEFGTQLELIRDYDVSVPDVRGVSDYLQQLLLNLVQNAAQAVLRGAQGAPKVTIRTRVVRHCVVNQIMHPLMVELSVMDNGPGVAPEIYDTLFLPMVSQREGGTGLGLSVAIQIAQQHGGTIEVNSRPGHTQMRVLLPLSKDNRNAKG</sequence>
<dbReference type="RefSeq" id="WP_114563100.1">
    <property type="nucleotide sequence ID" value="NZ_CP031124.1"/>
</dbReference>
<evidence type="ECO:0000256" key="4">
    <source>
        <dbReference type="ARBA" id="ARBA00022679"/>
    </source>
</evidence>
<dbReference type="InterPro" id="IPR004358">
    <property type="entry name" value="Sig_transdc_His_kin-like_C"/>
</dbReference>
<dbReference type="InterPro" id="IPR036097">
    <property type="entry name" value="HisK_dim/P_sf"/>
</dbReference>
<reference evidence="11" key="1">
    <citation type="submission" date="2018-07" db="EMBL/GenBank/DDBJ databases">
        <authorList>
            <person name="Kim H."/>
        </authorList>
    </citation>
    <scope>NUCLEOTIDE SEQUENCE [LARGE SCALE GENOMIC DNA]</scope>
    <source>
        <strain evidence="11">F02</strain>
    </source>
</reference>
<evidence type="ECO:0000256" key="2">
    <source>
        <dbReference type="ARBA" id="ARBA00012438"/>
    </source>
</evidence>
<dbReference type="SUPFAM" id="SSF47384">
    <property type="entry name" value="Homodimeric domain of signal transducing histidine kinase"/>
    <property type="match status" value="1"/>
</dbReference>
<keyword evidence="6" id="KW-0418">Kinase</keyword>
<dbReference type="Pfam" id="PF00512">
    <property type="entry name" value="HisKA"/>
    <property type="match status" value="1"/>
</dbReference>
<dbReference type="SMART" id="SM00388">
    <property type="entry name" value="HisKA"/>
    <property type="match status" value="1"/>
</dbReference>
<dbReference type="Gene3D" id="1.10.287.130">
    <property type="match status" value="1"/>
</dbReference>
<dbReference type="PANTHER" id="PTHR43065:SF16">
    <property type="entry name" value="SENSORY HISTIDINE KINASE_PHOSPHATASE NTRB"/>
    <property type="match status" value="1"/>
</dbReference>
<dbReference type="PANTHER" id="PTHR43065">
    <property type="entry name" value="SENSOR HISTIDINE KINASE"/>
    <property type="match status" value="1"/>
</dbReference>
<keyword evidence="7" id="KW-0067">ATP-binding</keyword>
<dbReference type="SUPFAM" id="SSF55785">
    <property type="entry name" value="PYP-like sensor domain (PAS domain)"/>
    <property type="match status" value="1"/>
</dbReference>